<dbReference type="PANTHER" id="PTHR46929">
    <property type="entry name" value="EXPRESSED PROTEIN"/>
    <property type="match status" value="1"/>
</dbReference>
<dbReference type="Pfam" id="PF24769">
    <property type="entry name" value="At2g29880_C"/>
    <property type="match status" value="1"/>
</dbReference>
<name>A0A5N6R6G7_9ROSI</name>
<dbReference type="Proteomes" id="UP000327013">
    <property type="component" value="Chromosome 5"/>
</dbReference>
<proteinExistence type="predicted"/>
<dbReference type="AlphaFoldDB" id="A0A5N6R6G7"/>
<accession>A0A5N6R6G7</accession>
<dbReference type="InterPro" id="IPR056253">
    <property type="entry name" value="At2g29880-like_C"/>
</dbReference>
<evidence type="ECO:0000313" key="4">
    <source>
        <dbReference type="Proteomes" id="UP000327013"/>
    </source>
</evidence>
<evidence type="ECO:0000313" key="3">
    <source>
        <dbReference type="EMBL" id="KAE8056241.1"/>
    </source>
</evidence>
<sequence length="257" mass="29187">MEMKLVMGSTVIYSRTKTLKMTYQKGKLEHPDARSYRVKTLPSYYKLCDIFGEERSDGRYSRLAHNADPSAELPVLMTGTGMYLHEYPDAISYRGKVLHSHSDFCKIFGNKVADGRVYDQSLGMETDITALEIEMDGPSRDPQYRAGNTQASDDERKRPTGTPSASQRPKKAQKTGKRMEEALSEMAGVVKRLVNKKENKNCKLIESAIDALQAIPEIDDELMLDACDLLEDERKAKTFLALDVSLRKKWLLRKLRQ</sequence>
<reference evidence="3 4" key="1">
    <citation type="submission" date="2019-06" db="EMBL/GenBank/DDBJ databases">
        <title>A chromosomal-level reference genome of Carpinus fangiana (Coryloideae, Betulaceae).</title>
        <authorList>
            <person name="Yang X."/>
            <person name="Wang Z."/>
            <person name="Zhang L."/>
            <person name="Hao G."/>
            <person name="Liu J."/>
            <person name="Yang Y."/>
        </authorList>
    </citation>
    <scope>NUCLEOTIDE SEQUENCE [LARGE SCALE GENOMIC DNA]</scope>
    <source>
        <strain evidence="3">Cfa_2016G</strain>
        <tissue evidence="3">Leaf</tissue>
    </source>
</reference>
<protein>
    <recommendedName>
        <fullName evidence="2">At2g29880-like C-terminal domain-containing protein</fullName>
    </recommendedName>
</protein>
<gene>
    <name evidence="3" type="ORF">FH972_013030</name>
</gene>
<evidence type="ECO:0000259" key="2">
    <source>
        <dbReference type="Pfam" id="PF24769"/>
    </source>
</evidence>
<dbReference type="OrthoDB" id="1750382at2759"/>
<feature type="region of interest" description="Disordered" evidence="1">
    <location>
        <begin position="134"/>
        <end position="179"/>
    </location>
</feature>
<feature type="domain" description="At2g29880-like C-terminal" evidence="2">
    <location>
        <begin position="210"/>
        <end position="253"/>
    </location>
</feature>
<keyword evidence="4" id="KW-1185">Reference proteome</keyword>
<dbReference type="PANTHER" id="PTHR46929:SF33">
    <property type="entry name" value="L10-INTERACTING MYB DOMAIN-CONTAINING PROTEIN-LIKE ISOFORM X1"/>
    <property type="match status" value="1"/>
</dbReference>
<evidence type="ECO:0000256" key="1">
    <source>
        <dbReference type="SAM" id="MobiDB-lite"/>
    </source>
</evidence>
<organism evidence="3 4">
    <name type="scientific">Carpinus fangiana</name>
    <dbReference type="NCBI Taxonomy" id="176857"/>
    <lineage>
        <taxon>Eukaryota</taxon>
        <taxon>Viridiplantae</taxon>
        <taxon>Streptophyta</taxon>
        <taxon>Embryophyta</taxon>
        <taxon>Tracheophyta</taxon>
        <taxon>Spermatophyta</taxon>
        <taxon>Magnoliopsida</taxon>
        <taxon>eudicotyledons</taxon>
        <taxon>Gunneridae</taxon>
        <taxon>Pentapetalae</taxon>
        <taxon>rosids</taxon>
        <taxon>fabids</taxon>
        <taxon>Fagales</taxon>
        <taxon>Betulaceae</taxon>
        <taxon>Carpinus</taxon>
    </lineage>
</organism>
<dbReference type="EMBL" id="CM017325">
    <property type="protein sequence ID" value="KAE8056241.1"/>
    <property type="molecule type" value="Genomic_DNA"/>
</dbReference>